<dbReference type="AlphaFoldDB" id="A0A369L234"/>
<evidence type="ECO:0000313" key="3">
    <source>
        <dbReference type="EMBL" id="RDB54321.1"/>
    </source>
</evidence>
<dbReference type="SMART" id="SM00014">
    <property type="entry name" value="acidPPc"/>
    <property type="match status" value="1"/>
</dbReference>
<keyword evidence="1" id="KW-0812">Transmembrane</keyword>
<dbReference type="InterPro" id="IPR036938">
    <property type="entry name" value="PAP2/HPO_sf"/>
</dbReference>
<dbReference type="Pfam" id="PF01569">
    <property type="entry name" value="PAP2"/>
    <property type="match status" value="1"/>
</dbReference>
<dbReference type="EMBL" id="PPTP01000012">
    <property type="protein sequence ID" value="RDB54321.1"/>
    <property type="molecule type" value="Genomic_DNA"/>
</dbReference>
<dbReference type="InterPro" id="IPR000326">
    <property type="entry name" value="PAP2/HPO"/>
</dbReference>
<evidence type="ECO:0000313" key="4">
    <source>
        <dbReference type="Proteomes" id="UP000253792"/>
    </source>
</evidence>
<dbReference type="SUPFAM" id="SSF48317">
    <property type="entry name" value="Acid phosphatase/Vanadium-dependent haloperoxidase"/>
    <property type="match status" value="1"/>
</dbReference>
<feature type="transmembrane region" description="Helical" evidence="1">
    <location>
        <begin position="64"/>
        <end position="85"/>
    </location>
</feature>
<keyword evidence="1" id="KW-1133">Transmembrane helix</keyword>
<dbReference type="STRING" id="1034345.GCA_000236865_01635"/>
<protein>
    <submittedName>
        <fullName evidence="3">Phosphoesterase</fullName>
    </submittedName>
</protein>
<keyword evidence="1" id="KW-0472">Membrane</keyword>
<evidence type="ECO:0000259" key="2">
    <source>
        <dbReference type="SMART" id="SM00014"/>
    </source>
</evidence>
<feature type="transmembrane region" description="Helical" evidence="1">
    <location>
        <begin position="38"/>
        <end position="57"/>
    </location>
</feature>
<dbReference type="CDD" id="cd03392">
    <property type="entry name" value="PAP2_like_2"/>
    <property type="match status" value="1"/>
</dbReference>
<feature type="transmembrane region" description="Helical" evidence="1">
    <location>
        <begin position="105"/>
        <end position="123"/>
    </location>
</feature>
<accession>A0A369L234</accession>
<gene>
    <name evidence="3" type="ORF">C1880_09520</name>
</gene>
<dbReference type="Gene3D" id="1.20.144.10">
    <property type="entry name" value="Phosphatidic acid phosphatase type 2/haloperoxidase"/>
    <property type="match status" value="2"/>
</dbReference>
<feature type="transmembrane region" description="Helical" evidence="1">
    <location>
        <begin position="135"/>
        <end position="155"/>
    </location>
</feature>
<proteinExistence type="predicted"/>
<dbReference type="Proteomes" id="UP000253792">
    <property type="component" value="Unassembled WGS sequence"/>
</dbReference>
<dbReference type="PANTHER" id="PTHR14969">
    <property type="entry name" value="SPHINGOSINE-1-PHOSPHATE PHOSPHOHYDROLASE"/>
    <property type="match status" value="1"/>
</dbReference>
<organism evidence="3 4">
    <name type="scientific">Senegalimassilia anaerobia</name>
    <dbReference type="NCBI Taxonomy" id="1473216"/>
    <lineage>
        <taxon>Bacteria</taxon>
        <taxon>Bacillati</taxon>
        <taxon>Actinomycetota</taxon>
        <taxon>Coriobacteriia</taxon>
        <taxon>Coriobacteriales</taxon>
        <taxon>Coriobacteriaceae</taxon>
        <taxon>Senegalimassilia</taxon>
    </lineage>
</organism>
<sequence>MLLENVLDKESMKLDAAAWWLFGEQLRQPWLTPIMESFSALATPVTLLVVLGIAAAFTPVNRPGWCNVLNLGLVVLLNQAMKFAIQRPRPDVLRLVDVSGFSFPSGHSMAAMAVFGLLAWCVWRYERNPRRRIALMCLFALVIVMVGISRIYLGVHYASDVLGGFCVSTIWLVLYTKVIAPALGLIE</sequence>
<name>A0A369L234_9ACTN</name>
<evidence type="ECO:0000256" key="1">
    <source>
        <dbReference type="SAM" id="Phobius"/>
    </source>
</evidence>
<comment type="caution">
    <text evidence="3">The sequence shown here is derived from an EMBL/GenBank/DDBJ whole genome shotgun (WGS) entry which is preliminary data.</text>
</comment>
<feature type="domain" description="Phosphatidic acid phosphatase type 2/haloperoxidase" evidence="2">
    <location>
        <begin position="71"/>
        <end position="176"/>
    </location>
</feature>
<dbReference type="PANTHER" id="PTHR14969:SF13">
    <property type="entry name" value="AT30094P"/>
    <property type="match status" value="1"/>
</dbReference>
<reference evidence="3 4" key="1">
    <citation type="journal article" date="2018" name="Elife">
        <title>Discovery and characterization of a prevalent human gut bacterial enzyme sufficient for the inactivation of a family of plant toxins.</title>
        <authorList>
            <person name="Koppel N."/>
            <person name="Bisanz J.E."/>
            <person name="Pandelia M.E."/>
            <person name="Turnbaugh P.J."/>
            <person name="Balskus E.P."/>
        </authorList>
    </citation>
    <scope>NUCLEOTIDE SEQUENCE [LARGE SCALE GENOMIC DNA]</scope>
    <source>
        <strain evidence="4">anaerobia AP69FAA</strain>
    </source>
</reference>
<feature type="transmembrane region" description="Helical" evidence="1">
    <location>
        <begin position="161"/>
        <end position="186"/>
    </location>
</feature>
<keyword evidence="4" id="KW-1185">Reference proteome</keyword>
<dbReference type="OrthoDB" id="5289372at2"/>